<feature type="domain" description="4Fe-4S ferredoxin-type" evidence="8">
    <location>
        <begin position="89"/>
        <end position="119"/>
    </location>
</feature>
<dbReference type="AlphaFoldDB" id="A0A656H9T0"/>
<dbReference type="InterPro" id="IPR004017">
    <property type="entry name" value="Cys_rich_dom"/>
</dbReference>
<dbReference type="Proteomes" id="UP000005317">
    <property type="component" value="Unassembled WGS sequence"/>
</dbReference>
<keyword evidence="10" id="KW-1185">Reference proteome</keyword>
<accession>A0A656H9T0</accession>
<feature type="domain" description="4Fe-4S ferredoxin-type" evidence="8">
    <location>
        <begin position="18"/>
        <end position="48"/>
    </location>
</feature>
<keyword evidence="5" id="KW-0408">Iron</keyword>
<evidence type="ECO:0000256" key="2">
    <source>
        <dbReference type="ARBA" id="ARBA00022485"/>
    </source>
</evidence>
<evidence type="ECO:0000256" key="3">
    <source>
        <dbReference type="ARBA" id="ARBA00022723"/>
    </source>
</evidence>
<dbReference type="GO" id="GO:0016491">
    <property type="term" value="F:oxidoreductase activity"/>
    <property type="evidence" value="ECO:0007669"/>
    <property type="project" value="UniProtKB-ARBA"/>
</dbReference>
<keyword evidence="2" id="KW-0004">4Fe-4S</keyword>
<protein>
    <recommendedName>
        <fullName evidence="8">4Fe-4S ferredoxin-type domain-containing protein</fullName>
    </recommendedName>
</protein>
<dbReference type="OrthoDB" id="9794954at2"/>
<dbReference type="InterPro" id="IPR009051">
    <property type="entry name" value="Helical_ferredxn"/>
</dbReference>
<feature type="region of interest" description="Disordered" evidence="7">
    <location>
        <begin position="424"/>
        <end position="459"/>
    </location>
</feature>
<evidence type="ECO:0000259" key="8">
    <source>
        <dbReference type="PROSITE" id="PS51379"/>
    </source>
</evidence>
<evidence type="ECO:0000256" key="4">
    <source>
        <dbReference type="ARBA" id="ARBA00022982"/>
    </source>
</evidence>
<dbReference type="SUPFAM" id="SSF46548">
    <property type="entry name" value="alpha-helical ferredoxin"/>
    <property type="match status" value="1"/>
</dbReference>
<reference evidence="10" key="1">
    <citation type="journal article" date="2011" name="Stand. Genomic Sci.">
        <title>Genome sequence of the filamentous, gliding Thiothrix nivea neotype strain (JP2(T)).</title>
        <authorList>
            <person name="Lapidus A."/>
            <person name="Nolan M."/>
            <person name="Lucas S."/>
            <person name="Glavina Del Rio T."/>
            <person name="Tice H."/>
            <person name="Cheng J.F."/>
            <person name="Tapia R."/>
            <person name="Han C."/>
            <person name="Goodwin L."/>
            <person name="Pitluck S."/>
            <person name="Liolios K."/>
            <person name="Pagani I."/>
            <person name="Ivanova N."/>
            <person name="Huntemann M."/>
            <person name="Mavromatis K."/>
            <person name="Mikhailova N."/>
            <person name="Pati A."/>
            <person name="Chen A."/>
            <person name="Palaniappan K."/>
            <person name="Land M."/>
            <person name="Brambilla E.M."/>
            <person name="Rohde M."/>
            <person name="Abt B."/>
            <person name="Verbarg S."/>
            <person name="Goker M."/>
            <person name="Bristow J."/>
            <person name="Eisen J.A."/>
            <person name="Markowitz V."/>
            <person name="Hugenholtz P."/>
            <person name="Kyrpides N.C."/>
            <person name="Klenk H.P."/>
            <person name="Woyke T."/>
        </authorList>
    </citation>
    <scope>NUCLEOTIDE SEQUENCE [LARGE SCALE GENOMIC DNA]</scope>
    <source>
        <strain evidence="10">ATCC 35100 / DSM 5205 / JP2</strain>
    </source>
</reference>
<dbReference type="PROSITE" id="PS00198">
    <property type="entry name" value="4FE4S_FER_1"/>
    <property type="match status" value="1"/>
</dbReference>
<dbReference type="Pfam" id="PF13183">
    <property type="entry name" value="Fer4_8"/>
    <property type="match status" value="1"/>
</dbReference>
<dbReference type="EMBL" id="JH651384">
    <property type="protein sequence ID" value="EIJ32937.1"/>
    <property type="molecule type" value="Genomic_DNA"/>
</dbReference>
<dbReference type="PANTHER" id="PTHR43551">
    <property type="entry name" value="FUMARATE REDUCTASE IRON-SULFUR SUBUNIT"/>
    <property type="match status" value="1"/>
</dbReference>
<sequence length="459" mass="50253">MSTLTLERGLNEFKAQLDAPMASFFSSCVHCGMCAEACLFYTENPDPKFTPIYKLEPMRRVWEQEYTLIGKLKKALGLSKPVTDTELAEWQELVYNNCSLCGRCSAVCPVGNDITYMIRKMREGMVASGHVPEGLVGASTRAVQIGSPMGVRLPALQAQVKHIEKATGLEVPFDKEGAEYLLMLSSMEIMNYPEYLEAVGKILTNAGKTWTLSSDCFEATNSGIQIGSSDIARELVSRIVNAAEKLKVKTVISPECGHAYTALRWEGPNLIGRPYTFAAKHIVEVLDELRAEGLLQTEGFEDAKMTFHDPCQLVRRGGVIEQPRNLLNMVAKNFVEMSDHGYMNWCCGAGGGVSANEDAEEVKLKAFQRKKKQLDELGVDTLVTACANCRIQLEEGLEVNQMDMPVVGLTEMIADHLKKIPLNPPFAKGEARESGTDQVPPFEKGGLGGISLSDKGGAA</sequence>
<evidence type="ECO:0000256" key="1">
    <source>
        <dbReference type="ARBA" id="ARBA00022448"/>
    </source>
</evidence>
<keyword evidence="3" id="KW-0479">Metal-binding</keyword>
<name>A0A656H9T0_THINJ</name>
<dbReference type="PROSITE" id="PS51379">
    <property type="entry name" value="4FE4S_FER_2"/>
    <property type="match status" value="2"/>
</dbReference>
<evidence type="ECO:0000256" key="7">
    <source>
        <dbReference type="SAM" id="MobiDB-lite"/>
    </source>
</evidence>
<dbReference type="Pfam" id="PF02754">
    <property type="entry name" value="CCG"/>
    <property type="match status" value="1"/>
</dbReference>
<keyword evidence="4" id="KW-0249">Electron transport</keyword>
<dbReference type="GO" id="GO:0046872">
    <property type="term" value="F:metal ion binding"/>
    <property type="evidence" value="ECO:0007669"/>
    <property type="project" value="UniProtKB-KW"/>
</dbReference>
<dbReference type="RefSeq" id="WP_002706900.1">
    <property type="nucleotide sequence ID" value="NZ_JH651384.1"/>
</dbReference>
<evidence type="ECO:0000256" key="5">
    <source>
        <dbReference type="ARBA" id="ARBA00023004"/>
    </source>
</evidence>
<evidence type="ECO:0000313" key="9">
    <source>
        <dbReference type="EMBL" id="EIJ32937.1"/>
    </source>
</evidence>
<dbReference type="GO" id="GO:0051539">
    <property type="term" value="F:4 iron, 4 sulfur cluster binding"/>
    <property type="evidence" value="ECO:0007669"/>
    <property type="project" value="UniProtKB-KW"/>
</dbReference>
<dbReference type="Gene3D" id="1.10.1060.10">
    <property type="entry name" value="Alpha-helical ferredoxin"/>
    <property type="match status" value="1"/>
</dbReference>
<proteinExistence type="predicted"/>
<gene>
    <name evidence="9" type="ORF">Thini_0278</name>
</gene>
<keyword evidence="1" id="KW-0813">Transport</keyword>
<keyword evidence="6" id="KW-0411">Iron-sulfur</keyword>
<dbReference type="InterPro" id="IPR017896">
    <property type="entry name" value="4Fe4S_Fe-S-bd"/>
</dbReference>
<evidence type="ECO:0000313" key="10">
    <source>
        <dbReference type="Proteomes" id="UP000005317"/>
    </source>
</evidence>
<organism evidence="9 10">
    <name type="scientific">Thiothrix nivea (strain ATCC 35100 / DSM 5205 / JP2)</name>
    <dbReference type="NCBI Taxonomy" id="870187"/>
    <lineage>
        <taxon>Bacteria</taxon>
        <taxon>Pseudomonadati</taxon>
        <taxon>Pseudomonadota</taxon>
        <taxon>Gammaproteobacteria</taxon>
        <taxon>Thiotrichales</taxon>
        <taxon>Thiotrichaceae</taxon>
        <taxon>Thiothrix</taxon>
    </lineage>
</organism>
<dbReference type="InterPro" id="IPR017900">
    <property type="entry name" value="4Fe4S_Fe_S_CS"/>
</dbReference>
<dbReference type="PANTHER" id="PTHR43551:SF1">
    <property type="entry name" value="HETERODISULFIDE REDUCTASE"/>
    <property type="match status" value="1"/>
</dbReference>
<evidence type="ECO:0000256" key="6">
    <source>
        <dbReference type="ARBA" id="ARBA00023014"/>
    </source>
</evidence>